<dbReference type="InterPro" id="IPR012545">
    <property type="entry name" value="DUF1697"/>
</dbReference>
<sequence>MVFFYDKSKIRDSQAFLKLKLSDSCGLQTIIDQCPFAKDEAQNSYFTLLHDIPKKELIKATSEENYTDETFIIKNRCVYFYSKNGYGRAKCNNNFFERKLKVVATTRNFKTMVKLLSLSVEN</sequence>
<dbReference type="PANTHER" id="PTHR36439:SF1">
    <property type="entry name" value="DUF1697 DOMAIN-CONTAINING PROTEIN"/>
    <property type="match status" value="1"/>
</dbReference>
<gene>
    <name evidence="1" type="ORF">JF259_17505</name>
</gene>
<dbReference type="EMBL" id="JAELVQ010000053">
    <property type="protein sequence ID" value="MBJ6369883.1"/>
    <property type="molecule type" value="Genomic_DNA"/>
</dbReference>
<evidence type="ECO:0000313" key="1">
    <source>
        <dbReference type="EMBL" id="MBJ6369883.1"/>
    </source>
</evidence>
<dbReference type="Proteomes" id="UP000610931">
    <property type="component" value="Unassembled WGS sequence"/>
</dbReference>
<organism evidence="1 2">
    <name type="scientific">Snuella sedimenti</name>
    <dbReference type="NCBI Taxonomy" id="2798802"/>
    <lineage>
        <taxon>Bacteria</taxon>
        <taxon>Pseudomonadati</taxon>
        <taxon>Bacteroidota</taxon>
        <taxon>Flavobacteriia</taxon>
        <taxon>Flavobacteriales</taxon>
        <taxon>Flavobacteriaceae</taxon>
        <taxon>Snuella</taxon>
    </lineage>
</organism>
<dbReference type="PANTHER" id="PTHR36439">
    <property type="entry name" value="BLL4334 PROTEIN"/>
    <property type="match status" value="1"/>
</dbReference>
<dbReference type="SUPFAM" id="SSF160379">
    <property type="entry name" value="SP0830-like"/>
    <property type="match status" value="1"/>
</dbReference>
<keyword evidence="2" id="KW-1185">Reference proteome</keyword>
<protein>
    <submittedName>
        <fullName evidence="1">DUF1697 domain-containing protein</fullName>
    </submittedName>
</protein>
<dbReference type="AlphaFoldDB" id="A0A8J7LPV6"/>
<evidence type="ECO:0000313" key="2">
    <source>
        <dbReference type="Proteomes" id="UP000610931"/>
    </source>
</evidence>
<comment type="caution">
    <text evidence="1">The sequence shown here is derived from an EMBL/GenBank/DDBJ whole genome shotgun (WGS) entry which is preliminary data.</text>
</comment>
<reference evidence="1" key="1">
    <citation type="submission" date="2020-12" db="EMBL/GenBank/DDBJ databases">
        <title>Snuella sp. nov., isolated from sediment in Incheon.</title>
        <authorList>
            <person name="Kim W."/>
        </authorList>
    </citation>
    <scope>NUCLEOTIDE SEQUENCE</scope>
    <source>
        <strain evidence="1">CAU 1569</strain>
    </source>
</reference>
<dbReference type="Pfam" id="PF08002">
    <property type="entry name" value="DUF1697"/>
    <property type="match status" value="1"/>
</dbReference>
<name>A0A8J7LPV6_9FLAO</name>
<accession>A0A8J7LPV6</accession>
<proteinExistence type="predicted"/>